<sequence length="104" mass="11865">MELNKLTPRQALIYDALIPPGMPVRGKELARRTRISERDLRSERKAMQEQGVPIVTGDFGYMLVDENNPEPLLRYAKRLNAHGDEELATAAMAQQIYERLVTAR</sequence>
<evidence type="ECO:0000313" key="1">
    <source>
        <dbReference type="EMBL" id="DAD76789.1"/>
    </source>
</evidence>
<name>A0A8S5M3C7_9CAUD</name>
<dbReference type="InterPro" id="IPR036390">
    <property type="entry name" value="WH_DNA-bd_sf"/>
</dbReference>
<proteinExistence type="predicted"/>
<dbReference type="Gene3D" id="1.10.10.10">
    <property type="entry name" value="Winged helix-like DNA-binding domain superfamily/Winged helix DNA-binding domain"/>
    <property type="match status" value="1"/>
</dbReference>
<reference evidence="1" key="1">
    <citation type="journal article" date="2021" name="Proc. Natl. Acad. Sci. U.S.A.">
        <title>A Catalog of Tens of Thousands of Viruses from Human Metagenomes Reveals Hidden Associations with Chronic Diseases.</title>
        <authorList>
            <person name="Tisza M.J."/>
            <person name="Buck C.B."/>
        </authorList>
    </citation>
    <scope>NUCLEOTIDE SEQUENCE</scope>
    <source>
        <strain evidence="1">CtdxI18</strain>
    </source>
</reference>
<dbReference type="SUPFAM" id="SSF46785">
    <property type="entry name" value="Winged helix' DNA-binding domain"/>
    <property type="match status" value="1"/>
</dbReference>
<organism evidence="1">
    <name type="scientific">Myoviridae sp. ctdxI18</name>
    <dbReference type="NCBI Taxonomy" id="2826673"/>
    <lineage>
        <taxon>Viruses</taxon>
        <taxon>Duplodnaviria</taxon>
        <taxon>Heunggongvirae</taxon>
        <taxon>Uroviricota</taxon>
        <taxon>Caudoviricetes</taxon>
    </lineage>
</organism>
<dbReference type="InterPro" id="IPR036388">
    <property type="entry name" value="WH-like_DNA-bd_sf"/>
</dbReference>
<dbReference type="EMBL" id="BK014808">
    <property type="protein sequence ID" value="DAD76789.1"/>
    <property type="molecule type" value="Genomic_DNA"/>
</dbReference>
<accession>A0A8S5M3C7</accession>
<protein>
    <submittedName>
        <fullName evidence="1">DLM-1/Z-DNA Complex-Z-DNA COMPLEX, IMMUNE SYSTEM-DNA COMPLEX.85A</fullName>
    </submittedName>
</protein>